<evidence type="ECO:0008006" key="4">
    <source>
        <dbReference type="Google" id="ProtNLM"/>
    </source>
</evidence>
<dbReference type="SUPFAM" id="SSF81383">
    <property type="entry name" value="F-box domain"/>
    <property type="match status" value="1"/>
</dbReference>
<dbReference type="PANTHER" id="PTHR44259:SF93">
    <property type="entry name" value="PROTEIN, PUTATIVE (DUF295)-RELATED"/>
    <property type="match status" value="1"/>
</dbReference>
<feature type="domain" description="F-box" evidence="2">
    <location>
        <begin position="9"/>
        <end position="46"/>
    </location>
</feature>
<evidence type="ECO:0000313" key="3">
    <source>
        <dbReference type="EMBL" id="SPC84094.1"/>
    </source>
</evidence>
<dbReference type="Pfam" id="PF03478">
    <property type="entry name" value="Beta-prop_KIB1-4"/>
    <property type="match status" value="1"/>
</dbReference>
<dbReference type="Pfam" id="PF12937">
    <property type="entry name" value="F-box-like"/>
    <property type="match status" value="1"/>
</dbReference>
<dbReference type="InterPro" id="IPR005174">
    <property type="entry name" value="KIB1-4_b-propeller"/>
</dbReference>
<proteinExistence type="predicted"/>
<protein>
    <recommendedName>
        <fullName evidence="4">DUF295 domain-containing protein</fullName>
    </recommendedName>
</protein>
<dbReference type="Gene3D" id="1.20.1280.50">
    <property type="match status" value="1"/>
</dbReference>
<organism evidence="3">
    <name type="scientific">Fagus sylvatica</name>
    <name type="common">Beechnut</name>
    <dbReference type="NCBI Taxonomy" id="28930"/>
    <lineage>
        <taxon>Eukaryota</taxon>
        <taxon>Viridiplantae</taxon>
        <taxon>Streptophyta</taxon>
        <taxon>Embryophyta</taxon>
        <taxon>Tracheophyta</taxon>
        <taxon>Spermatophyta</taxon>
        <taxon>Magnoliopsida</taxon>
        <taxon>eudicotyledons</taxon>
        <taxon>Gunneridae</taxon>
        <taxon>Pentapetalae</taxon>
        <taxon>rosids</taxon>
        <taxon>fabids</taxon>
        <taxon>Fagales</taxon>
        <taxon>Fagaceae</taxon>
        <taxon>Fagus</taxon>
    </lineage>
</organism>
<evidence type="ECO:0000259" key="1">
    <source>
        <dbReference type="Pfam" id="PF03478"/>
    </source>
</evidence>
<dbReference type="PANTHER" id="PTHR44259">
    <property type="entry name" value="OS07G0183000 PROTEIN-RELATED"/>
    <property type="match status" value="1"/>
</dbReference>
<accession>A0A2N9FBD4</accession>
<gene>
    <name evidence="3" type="ORF">FSB_LOCUS11976</name>
</gene>
<dbReference type="InterPro" id="IPR001810">
    <property type="entry name" value="F-box_dom"/>
</dbReference>
<dbReference type="AlphaFoldDB" id="A0A2N9FBD4"/>
<dbReference type="InterPro" id="IPR050942">
    <property type="entry name" value="F-box_BR-signaling"/>
</dbReference>
<evidence type="ECO:0000259" key="2">
    <source>
        <dbReference type="Pfam" id="PF12937"/>
    </source>
</evidence>
<name>A0A2N9FBD4_FAGSY</name>
<reference evidence="3" key="1">
    <citation type="submission" date="2018-02" db="EMBL/GenBank/DDBJ databases">
        <authorList>
            <person name="Cohen D.B."/>
            <person name="Kent A.D."/>
        </authorList>
    </citation>
    <scope>NUCLEOTIDE SEQUENCE</scope>
</reference>
<sequence length="387" mass="44596">MALVSEPDWAYLPVPILCSILHKLPEPIDHLWFGAVCKQWHSVSKDCIQAKQRWNKLLPMLMIPTEKYTTTERRLYSVAEGKIYNVELRVPNCERFCGSCLGWLATVDETSYVTLLNPFKNGITIRLPPIDPLEPYYEGFDYYIYNFILSADPDSAPNDYVVVAIYDLYKKLAFIKAGDKSWRHLNRESIPDMISDIIFYNGLVYAVSHRGLIVCFNVEEGNSIESELPKARILAPKMNPPTYSDRAYLVESSGGDLLYVHRKLDKNEDYRLQITNHFKVYKLRLDEQSGKVMERVELESLGDDTLFVGDNNSMSVSAANFPGCQPNSIYFTHDYIDCTGFNEFYRPHDVGVFNVEDGTFGQHYRLKPLDKQMPPVLWIVPPFQLRK</sequence>
<feature type="domain" description="KIB1-4 beta-propeller" evidence="1">
    <location>
        <begin position="75"/>
        <end position="354"/>
    </location>
</feature>
<dbReference type="EMBL" id="OIVN01000688">
    <property type="protein sequence ID" value="SPC84094.1"/>
    <property type="molecule type" value="Genomic_DNA"/>
</dbReference>
<dbReference type="InterPro" id="IPR036047">
    <property type="entry name" value="F-box-like_dom_sf"/>
</dbReference>